<reference evidence="1 2" key="1">
    <citation type="submission" date="2020-01" db="EMBL/GenBank/DDBJ databases">
        <title>Genomes assembled from Gulf of Kutch pelagic sediment metagenomes.</title>
        <authorList>
            <person name="Chandrashekar M."/>
            <person name="Mahajan M.S."/>
            <person name="Dave K.J."/>
            <person name="Vatsa P."/>
            <person name="Nathani N.M."/>
        </authorList>
    </citation>
    <scope>NUCLEOTIDE SEQUENCE [LARGE SCALE GENOMIC DNA]</scope>
    <source>
        <strain evidence="1">KS3-K002</strain>
    </source>
</reference>
<dbReference type="Gene3D" id="3.90.550.10">
    <property type="entry name" value="Spore Coat Polysaccharide Biosynthesis Protein SpsA, Chain A"/>
    <property type="match status" value="1"/>
</dbReference>
<organism evidence="1 2">
    <name type="scientific">Candidatus Kutchimonas denitrificans</name>
    <dbReference type="NCBI Taxonomy" id="3056748"/>
    <lineage>
        <taxon>Bacteria</taxon>
        <taxon>Pseudomonadati</taxon>
        <taxon>Gemmatimonadota</taxon>
        <taxon>Gemmatimonadia</taxon>
        <taxon>Candidatus Palauibacterales</taxon>
        <taxon>Candidatus Palauibacteraceae</taxon>
        <taxon>Candidatus Kutchimonas</taxon>
    </lineage>
</organism>
<dbReference type="InterPro" id="IPR029044">
    <property type="entry name" value="Nucleotide-diphossugar_trans"/>
</dbReference>
<dbReference type="EMBL" id="JAACAK010000017">
    <property type="protein sequence ID" value="NIR73945.1"/>
    <property type="molecule type" value="Genomic_DNA"/>
</dbReference>
<dbReference type="Pfam" id="PF09837">
    <property type="entry name" value="DUF2064"/>
    <property type="match status" value="1"/>
</dbReference>
<dbReference type="SUPFAM" id="SSF53448">
    <property type="entry name" value="Nucleotide-diphospho-sugar transferases"/>
    <property type="match status" value="1"/>
</dbReference>
<dbReference type="NCBIfam" id="TIGR04282">
    <property type="entry name" value="glyco_like_cofC"/>
    <property type="match status" value="1"/>
</dbReference>
<sequence length="230" mass="25139">MTAGATLIIVFTKPAMPGEVKTRLVPCFTPEEAAEFHLAATADVVAIAEGVVRETVELHVAGDFDDAAELRALYPDREVRTQEGDGLGERLIAAFDDAFRRGFARTLIVGSDHPTLPPAFLAETLARLDESDAAFGPSRDGGYYAVAARRESWPAARALFVDIPWSTPEVLSATRERARDAGLRIAFAPEWYDVDRPEDLQLVGRDGGPDSAAFRFLRLVWERRRGGPAT</sequence>
<gene>
    <name evidence="1" type="ORF">GWO12_02335</name>
</gene>
<evidence type="ECO:0000313" key="2">
    <source>
        <dbReference type="Proteomes" id="UP000702544"/>
    </source>
</evidence>
<dbReference type="InterPro" id="IPR018641">
    <property type="entry name" value="Trfase_1_rSAM/seldom-assoc"/>
</dbReference>
<proteinExistence type="predicted"/>
<dbReference type="Proteomes" id="UP000702544">
    <property type="component" value="Unassembled WGS sequence"/>
</dbReference>
<dbReference type="PANTHER" id="PTHR36529:SF1">
    <property type="entry name" value="GLYCOSYLTRANSFERASE"/>
    <property type="match status" value="1"/>
</dbReference>
<dbReference type="AlphaFoldDB" id="A0AAE4ZAP7"/>
<name>A0AAE4ZAP7_9BACT</name>
<accession>A0AAE4ZAP7</accession>
<comment type="caution">
    <text evidence="1">The sequence shown here is derived from an EMBL/GenBank/DDBJ whole genome shotgun (WGS) entry which is preliminary data.</text>
</comment>
<protein>
    <submittedName>
        <fullName evidence="1">Glycosyltransferase</fullName>
    </submittedName>
</protein>
<dbReference type="PANTHER" id="PTHR36529">
    <property type="entry name" value="SLL1095 PROTEIN"/>
    <property type="match status" value="1"/>
</dbReference>
<evidence type="ECO:0000313" key="1">
    <source>
        <dbReference type="EMBL" id="NIR73945.1"/>
    </source>
</evidence>